<dbReference type="GO" id="GO:0032259">
    <property type="term" value="P:methylation"/>
    <property type="evidence" value="ECO:0007669"/>
    <property type="project" value="UniProtKB-KW"/>
</dbReference>
<dbReference type="GO" id="GO:0008168">
    <property type="term" value="F:methyltransferase activity"/>
    <property type="evidence" value="ECO:0007669"/>
    <property type="project" value="UniProtKB-KW"/>
</dbReference>
<reference evidence="2 3" key="1">
    <citation type="submission" date="2019-03" db="EMBL/GenBank/DDBJ databases">
        <title>Genomic features of bacteria from cold environments.</title>
        <authorList>
            <person name="Shen L."/>
        </authorList>
    </citation>
    <scope>NUCLEOTIDE SEQUENCE [LARGE SCALE GENOMIC DNA]</scope>
    <source>
        <strain evidence="3">T3246-1</strain>
    </source>
</reference>
<comment type="caution">
    <text evidence="2">The sequence shown here is derived from an EMBL/GenBank/DDBJ whole genome shotgun (WGS) entry which is preliminary data.</text>
</comment>
<proteinExistence type="predicted"/>
<dbReference type="PANTHER" id="PTHR45036">
    <property type="entry name" value="METHYLTRANSFERASE LIKE 7B"/>
    <property type="match status" value="1"/>
</dbReference>
<dbReference type="Proteomes" id="UP000504882">
    <property type="component" value="Unassembled WGS sequence"/>
</dbReference>
<sequence>MRPAHVDAPSRTALLAPLTGAVLEIGAGDGANLASFGPDVSWCGIEPDRRRRNRLLARADGLGMDVQVDDGFAEHLEAPDASVDAVVSTTVLCTVQDPTAALAEVRRVLVPGGRFVFWEHVAAPAWTPVRVAQELWSWRAPDGCRANRDTLTSIRAAGFADVQVSTFTQPGPLGLAIPFIAGHATT</sequence>
<dbReference type="InterPro" id="IPR052356">
    <property type="entry name" value="Thiol_S-MT"/>
</dbReference>
<accession>A0ABY2E9C3</accession>
<dbReference type="Pfam" id="PF08241">
    <property type="entry name" value="Methyltransf_11"/>
    <property type="match status" value="1"/>
</dbReference>
<dbReference type="InterPro" id="IPR013216">
    <property type="entry name" value="Methyltransf_11"/>
</dbReference>
<evidence type="ECO:0000313" key="2">
    <source>
        <dbReference type="EMBL" id="TDE98873.1"/>
    </source>
</evidence>
<dbReference type="PANTHER" id="PTHR45036:SF1">
    <property type="entry name" value="METHYLTRANSFERASE LIKE 7A"/>
    <property type="match status" value="1"/>
</dbReference>
<dbReference type="InterPro" id="IPR029063">
    <property type="entry name" value="SAM-dependent_MTases_sf"/>
</dbReference>
<dbReference type="Gene3D" id="3.40.50.150">
    <property type="entry name" value="Vaccinia Virus protein VP39"/>
    <property type="match status" value="1"/>
</dbReference>
<evidence type="ECO:0000259" key="1">
    <source>
        <dbReference type="Pfam" id="PF08241"/>
    </source>
</evidence>
<evidence type="ECO:0000313" key="3">
    <source>
        <dbReference type="Proteomes" id="UP000504882"/>
    </source>
</evidence>
<keyword evidence="2" id="KW-0489">Methyltransferase</keyword>
<name>A0ABY2E9C3_9MICO</name>
<keyword evidence="2" id="KW-0808">Transferase</keyword>
<gene>
    <name evidence="2" type="ORF">EXU48_01350</name>
</gene>
<protein>
    <submittedName>
        <fullName evidence="2">SAM-dependent methyltransferase</fullName>
    </submittedName>
</protein>
<keyword evidence="3" id="KW-1185">Reference proteome</keyword>
<dbReference type="CDD" id="cd02440">
    <property type="entry name" value="AdoMet_MTases"/>
    <property type="match status" value="1"/>
</dbReference>
<organism evidence="2 3">
    <name type="scientific">Occultella glacieicola</name>
    <dbReference type="NCBI Taxonomy" id="2518684"/>
    <lineage>
        <taxon>Bacteria</taxon>
        <taxon>Bacillati</taxon>
        <taxon>Actinomycetota</taxon>
        <taxon>Actinomycetes</taxon>
        <taxon>Micrococcales</taxon>
        <taxon>Ruaniaceae</taxon>
        <taxon>Occultella</taxon>
    </lineage>
</organism>
<feature type="domain" description="Methyltransferase type 11" evidence="1">
    <location>
        <begin position="23"/>
        <end position="117"/>
    </location>
</feature>
<dbReference type="EMBL" id="SMNA01000001">
    <property type="protein sequence ID" value="TDE98873.1"/>
    <property type="molecule type" value="Genomic_DNA"/>
</dbReference>
<dbReference type="SUPFAM" id="SSF53335">
    <property type="entry name" value="S-adenosyl-L-methionine-dependent methyltransferases"/>
    <property type="match status" value="1"/>
</dbReference>